<dbReference type="Proteomes" id="UP000006327">
    <property type="component" value="Unassembled WGS sequence"/>
</dbReference>
<gene>
    <name evidence="4" type="primary">eutS</name>
    <name evidence="4" type="ORF">GARC_5342</name>
</gene>
<evidence type="ECO:0000313" key="4">
    <source>
        <dbReference type="EMBL" id="GAC22277.1"/>
    </source>
</evidence>
<dbReference type="PANTHER" id="PTHR40449:SF2">
    <property type="entry name" value="BACTERIAL MICROCOMPARTMENT SHELL PROTEIN EUTS"/>
    <property type="match status" value="1"/>
</dbReference>
<accession>K6YVR1</accession>
<comment type="caution">
    <text evidence="4">The sequence shown here is derived from an EMBL/GenBank/DDBJ whole genome shotgun (WGS) entry which is preliminary data.</text>
</comment>
<dbReference type="Gene3D" id="3.30.70.1710">
    <property type="match status" value="1"/>
</dbReference>
<dbReference type="PROSITE" id="PS51931">
    <property type="entry name" value="BMC_CP"/>
    <property type="match status" value="1"/>
</dbReference>
<protein>
    <submittedName>
        <fullName evidence="4">Ethanolamine utilization protein EutS</fullName>
    </submittedName>
</protein>
<name>K6YVR1_9ALTE</name>
<dbReference type="SMART" id="SM00877">
    <property type="entry name" value="BMC"/>
    <property type="match status" value="1"/>
</dbReference>
<feature type="domain" description="BMC circularly permuted" evidence="3">
    <location>
        <begin position="14"/>
        <end position="112"/>
    </location>
</feature>
<evidence type="ECO:0000256" key="2">
    <source>
        <dbReference type="ARBA" id="ARBA00024446"/>
    </source>
</evidence>
<dbReference type="EMBL" id="BAEO01000072">
    <property type="protein sequence ID" value="GAC22277.1"/>
    <property type="molecule type" value="Genomic_DNA"/>
</dbReference>
<dbReference type="InterPro" id="IPR000249">
    <property type="entry name" value="BMC_dom"/>
</dbReference>
<dbReference type="InterPro" id="IPR044870">
    <property type="entry name" value="BMC_CP"/>
</dbReference>
<dbReference type="SUPFAM" id="SSF143414">
    <property type="entry name" value="CcmK-like"/>
    <property type="match status" value="1"/>
</dbReference>
<dbReference type="GO" id="GO:0031469">
    <property type="term" value="C:bacterial microcompartment"/>
    <property type="evidence" value="ECO:0007669"/>
    <property type="project" value="UniProtKB-SubCell"/>
</dbReference>
<dbReference type="CDD" id="cd07046">
    <property type="entry name" value="BMC_PduU-EutS"/>
    <property type="match status" value="1"/>
</dbReference>
<reference evidence="4 5" key="1">
    <citation type="journal article" date="2017" name="Antonie Van Leeuwenhoek">
        <title>Rhizobium rhizosphaerae sp. nov., a novel species isolated from rice rhizosphere.</title>
        <authorList>
            <person name="Zhao J.J."/>
            <person name="Zhang J."/>
            <person name="Zhang R.J."/>
            <person name="Zhang C.W."/>
            <person name="Yin H.Q."/>
            <person name="Zhang X.X."/>
        </authorList>
    </citation>
    <scope>NUCLEOTIDE SEQUENCE [LARGE SCALE GENOMIC DNA]</scope>
    <source>
        <strain evidence="4 5">BSs20135</strain>
    </source>
</reference>
<dbReference type="STRING" id="493475.GARC_5342"/>
<comment type="subcellular location">
    <subcellularLocation>
        <location evidence="1">Bacterial microcompartment</location>
    </subcellularLocation>
</comment>
<keyword evidence="5" id="KW-1185">Reference proteome</keyword>
<evidence type="ECO:0000313" key="5">
    <source>
        <dbReference type="Proteomes" id="UP000006327"/>
    </source>
</evidence>
<dbReference type="PIRSF" id="PIRSF012296">
    <property type="entry name" value="EutS_PduU"/>
    <property type="match status" value="1"/>
</dbReference>
<dbReference type="eggNOG" id="COG4810">
    <property type="taxonomic scope" value="Bacteria"/>
</dbReference>
<proteinExistence type="predicted"/>
<dbReference type="AlphaFoldDB" id="K6YVR1"/>
<dbReference type="PANTHER" id="PTHR40449">
    <property type="entry name" value="ETHANOLAMINE UTILIZATION PROTEIN EUTS"/>
    <property type="match status" value="1"/>
</dbReference>
<sequence length="120" mass="12745">MQQFKQDNSADIERIIQEYVPGKQVTLAHLLANPTEELCKKVGVEHAEAIGILTLTPGETAMIAGDVATKFASVEIGFLDRFSGALVLTGSIGAVSEALDAVLNTLQTILGYRVCPATKT</sequence>
<organism evidence="4 5">
    <name type="scientific">Paraglaciecola arctica BSs20135</name>
    <dbReference type="NCBI Taxonomy" id="493475"/>
    <lineage>
        <taxon>Bacteria</taxon>
        <taxon>Pseudomonadati</taxon>
        <taxon>Pseudomonadota</taxon>
        <taxon>Gammaproteobacteria</taxon>
        <taxon>Alteromonadales</taxon>
        <taxon>Alteromonadaceae</taxon>
        <taxon>Paraglaciecola</taxon>
    </lineage>
</organism>
<evidence type="ECO:0000259" key="3">
    <source>
        <dbReference type="PROSITE" id="PS51931"/>
    </source>
</evidence>
<dbReference type="OrthoDB" id="5457140at2"/>
<dbReference type="InterPro" id="IPR009307">
    <property type="entry name" value="EutS/PduU/CutR"/>
</dbReference>
<dbReference type="Pfam" id="PF00936">
    <property type="entry name" value="BMC"/>
    <property type="match status" value="1"/>
</dbReference>
<dbReference type="InterPro" id="IPR037233">
    <property type="entry name" value="CcmK-like_sf"/>
</dbReference>
<dbReference type="RefSeq" id="WP_007625972.1">
    <property type="nucleotide sequence ID" value="NZ_BAEO01000072.1"/>
</dbReference>
<dbReference type="NCBIfam" id="NF012012">
    <property type="entry name" value="PRK15468.1"/>
    <property type="match status" value="1"/>
</dbReference>
<evidence type="ECO:0000256" key="1">
    <source>
        <dbReference type="ARBA" id="ARBA00024322"/>
    </source>
</evidence>
<keyword evidence="2" id="KW-1283">Bacterial microcompartment</keyword>